<gene>
    <name evidence="1" type="ORF">L227DRAFT_469489</name>
</gene>
<evidence type="ECO:0000313" key="1">
    <source>
        <dbReference type="EMBL" id="RPD52395.1"/>
    </source>
</evidence>
<organism evidence="1 2">
    <name type="scientific">Lentinus tigrinus ALCF2SS1-6</name>
    <dbReference type="NCBI Taxonomy" id="1328759"/>
    <lineage>
        <taxon>Eukaryota</taxon>
        <taxon>Fungi</taxon>
        <taxon>Dikarya</taxon>
        <taxon>Basidiomycota</taxon>
        <taxon>Agaricomycotina</taxon>
        <taxon>Agaricomycetes</taxon>
        <taxon>Polyporales</taxon>
        <taxon>Polyporaceae</taxon>
        <taxon>Lentinus</taxon>
    </lineage>
</organism>
<accession>A0A5C2RPE7</accession>
<dbReference type="AlphaFoldDB" id="A0A5C2RPE7"/>
<dbReference type="OrthoDB" id="412109at2759"/>
<dbReference type="STRING" id="1328759.A0A5C2RPE7"/>
<dbReference type="EMBL" id="ML122365">
    <property type="protein sequence ID" value="RPD52395.1"/>
    <property type="molecule type" value="Genomic_DNA"/>
</dbReference>
<name>A0A5C2RPE7_9APHY</name>
<feature type="non-terminal residue" evidence="1">
    <location>
        <position position="1"/>
    </location>
</feature>
<sequence>EISIQQVREFVLSPYRQSMEGKTPRERIRAEMLFWHPDKFESKFLRLMKADDKAIAMEAVNVLSRILTQI</sequence>
<evidence type="ECO:0000313" key="2">
    <source>
        <dbReference type="Proteomes" id="UP000313359"/>
    </source>
</evidence>
<feature type="non-terminal residue" evidence="1">
    <location>
        <position position="70"/>
    </location>
</feature>
<reference evidence="1" key="1">
    <citation type="journal article" date="2018" name="Genome Biol. Evol.">
        <title>Genomics and development of Lentinus tigrinus, a white-rot wood-decaying mushroom with dimorphic fruiting bodies.</title>
        <authorList>
            <person name="Wu B."/>
            <person name="Xu Z."/>
            <person name="Knudson A."/>
            <person name="Carlson A."/>
            <person name="Chen N."/>
            <person name="Kovaka S."/>
            <person name="LaButti K."/>
            <person name="Lipzen A."/>
            <person name="Pennachio C."/>
            <person name="Riley R."/>
            <person name="Schakwitz W."/>
            <person name="Umezawa K."/>
            <person name="Ohm R.A."/>
            <person name="Grigoriev I.V."/>
            <person name="Nagy L.G."/>
            <person name="Gibbons J."/>
            <person name="Hibbett D."/>
        </authorList>
    </citation>
    <scope>NUCLEOTIDE SEQUENCE [LARGE SCALE GENOMIC DNA]</scope>
    <source>
        <strain evidence="1">ALCF2SS1-6</strain>
    </source>
</reference>
<protein>
    <submittedName>
        <fullName evidence="1">Uncharacterized protein</fullName>
    </submittedName>
</protein>
<keyword evidence="2" id="KW-1185">Reference proteome</keyword>
<dbReference type="Proteomes" id="UP000313359">
    <property type="component" value="Unassembled WGS sequence"/>
</dbReference>
<proteinExistence type="predicted"/>